<reference evidence="2 3" key="1">
    <citation type="submission" date="2018-05" db="EMBL/GenBank/DDBJ databases">
        <title>Genome sequencing and assembly of the regulated plant pathogen Lachnellula willkommii and related sister species for the development of diagnostic species identification markers.</title>
        <authorList>
            <person name="Giroux E."/>
            <person name="Bilodeau G."/>
        </authorList>
    </citation>
    <scope>NUCLEOTIDE SEQUENCE [LARGE SCALE GENOMIC DNA]</scope>
    <source>
        <strain evidence="2 3">CBS 268.59</strain>
    </source>
</reference>
<comment type="caution">
    <text evidence="2">The sequence shown here is derived from an EMBL/GenBank/DDBJ whole genome shotgun (WGS) entry which is preliminary data.</text>
</comment>
<protein>
    <recommendedName>
        <fullName evidence="1">DUF7053 domain-containing protein</fullName>
    </recommendedName>
</protein>
<dbReference type="AlphaFoldDB" id="A0A8T9C9E2"/>
<proteinExistence type="predicted"/>
<dbReference type="InterPro" id="IPR055481">
    <property type="entry name" value="DUF7053"/>
</dbReference>
<evidence type="ECO:0000313" key="2">
    <source>
        <dbReference type="EMBL" id="TVY81692.1"/>
    </source>
</evidence>
<dbReference type="PANTHER" id="PTHR38117:SF1">
    <property type="entry name" value="DUF3074 DOMAIN-CONTAINING PROTEIN"/>
    <property type="match status" value="1"/>
</dbReference>
<dbReference type="Pfam" id="PF23155">
    <property type="entry name" value="DUF7053"/>
    <property type="match status" value="1"/>
</dbReference>
<gene>
    <name evidence="2" type="ORF">LSUE1_G005684</name>
</gene>
<evidence type="ECO:0000313" key="3">
    <source>
        <dbReference type="Proteomes" id="UP000469558"/>
    </source>
</evidence>
<accession>A0A8T9C9E2</accession>
<name>A0A8T9C9E2_9HELO</name>
<dbReference type="Proteomes" id="UP000469558">
    <property type="component" value="Unassembled WGS sequence"/>
</dbReference>
<sequence>MPVFTTTAKFTHRFSLPTTATFSAAITILRDHDWLLRLDPELDSYTHLELPNEKPNAKTKTYRVTDNMAGIPKSIWDAKVNIDVQITDVDEGVDFLANAPMGVVQGAKWRIVKMEGGWQLVIETNITSSRLVIGIVKGKGEANAPMMGKAFIEALEVDVSTEP</sequence>
<organism evidence="2 3">
    <name type="scientific">Lachnellula suecica</name>
    <dbReference type="NCBI Taxonomy" id="602035"/>
    <lineage>
        <taxon>Eukaryota</taxon>
        <taxon>Fungi</taxon>
        <taxon>Dikarya</taxon>
        <taxon>Ascomycota</taxon>
        <taxon>Pezizomycotina</taxon>
        <taxon>Leotiomycetes</taxon>
        <taxon>Helotiales</taxon>
        <taxon>Lachnaceae</taxon>
        <taxon>Lachnellula</taxon>
    </lineage>
</organism>
<feature type="domain" description="DUF7053" evidence="1">
    <location>
        <begin position="6"/>
        <end position="155"/>
    </location>
</feature>
<dbReference type="OrthoDB" id="4794810at2759"/>
<dbReference type="EMBL" id="QGMK01000437">
    <property type="protein sequence ID" value="TVY81692.1"/>
    <property type="molecule type" value="Genomic_DNA"/>
</dbReference>
<dbReference type="PANTHER" id="PTHR38117">
    <property type="entry name" value="NACHT AND WD40 DOMAIN PROTEIN"/>
    <property type="match status" value="1"/>
</dbReference>
<evidence type="ECO:0000259" key="1">
    <source>
        <dbReference type="Pfam" id="PF23155"/>
    </source>
</evidence>
<keyword evidence="3" id="KW-1185">Reference proteome</keyword>